<keyword evidence="1" id="KW-0597">Phosphoprotein</keyword>
<name>A0A1J5QPY9_9ZZZZ</name>
<keyword evidence="6" id="KW-0804">Transcription</keyword>
<protein>
    <submittedName>
        <fullName evidence="9">Transcriptional regulatory protein WalR</fullName>
    </submittedName>
</protein>
<dbReference type="InterPro" id="IPR011006">
    <property type="entry name" value="CheY-like_superfamily"/>
</dbReference>
<organism evidence="9">
    <name type="scientific">mine drainage metagenome</name>
    <dbReference type="NCBI Taxonomy" id="410659"/>
    <lineage>
        <taxon>unclassified sequences</taxon>
        <taxon>metagenomes</taxon>
        <taxon>ecological metagenomes</taxon>
    </lineage>
</organism>
<comment type="caution">
    <text evidence="9">The sequence shown here is derived from an EMBL/GenBank/DDBJ whole genome shotgun (WGS) entry which is preliminary data.</text>
</comment>
<dbReference type="GO" id="GO:0000976">
    <property type="term" value="F:transcription cis-regulatory region binding"/>
    <property type="evidence" value="ECO:0007669"/>
    <property type="project" value="TreeGrafter"/>
</dbReference>
<feature type="compositionally biased region" description="Low complexity" evidence="7">
    <location>
        <begin position="241"/>
        <end position="260"/>
    </location>
</feature>
<dbReference type="InterPro" id="IPR049170">
    <property type="entry name" value="GlnR_N"/>
</dbReference>
<evidence type="ECO:0000256" key="3">
    <source>
        <dbReference type="ARBA" id="ARBA00023015"/>
    </source>
</evidence>
<sequence length="266" mass="28867">MADLLLLTPSSGGPAQVLPALGLLTHRIRVLPVEPSALLEAPEADVVLMDARRELATARTTCRMLRATGLTVPVILILTEGGLTVVTAEWGVDDLVLANAGPAEVETRIRLVIERFATPTVDSAPEEISAGELTIDASGYSARLRGRHLDLTYKEFELLKYLVQHPGRVFTRAQLLQEVWGYDYYGGTRTVDVHVRRLRAKLGPEHEQLIGTVRNVGYRFDMPKDRRSTLDSSHVPVGDASPGVGAPTSTPTTTGDSGTPRETVAR</sequence>
<dbReference type="Gene3D" id="1.10.10.10">
    <property type="entry name" value="Winged helix-like DNA-binding domain superfamily/Winged helix DNA-binding domain"/>
    <property type="match status" value="1"/>
</dbReference>
<reference evidence="9" key="1">
    <citation type="submission" date="2016-10" db="EMBL/GenBank/DDBJ databases">
        <title>Sequence of Gallionella enrichment culture.</title>
        <authorList>
            <person name="Poehlein A."/>
            <person name="Muehling M."/>
            <person name="Daniel R."/>
        </authorList>
    </citation>
    <scope>NUCLEOTIDE SEQUENCE</scope>
</reference>
<evidence type="ECO:0000256" key="7">
    <source>
        <dbReference type="SAM" id="MobiDB-lite"/>
    </source>
</evidence>
<dbReference type="Pfam" id="PF21695">
    <property type="entry name" value="GlnR_1st"/>
    <property type="match status" value="1"/>
</dbReference>
<dbReference type="InterPro" id="IPR001867">
    <property type="entry name" value="OmpR/PhoB-type_DNA-bd"/>
</dbReference>
<dbReference type="AlphaFoldDB" id="A0A1J5QPY9"/>
<evidence type="ECO:0000256" key="1">
    <source>
        <dbReference type="ARBA" id="ARBA00022553"/>
    </source>
</evidence>
<accession>A0A1J5QPY9</accession>
<keyword evidence="3" id="KW-0805">Transcription regulation</keyword>
<proteinExistence type="predicted"/>
<keyword evidence="2" id="KW-0902">Two-component regulatory system</keyword>
<dbReference type="Pfam" id="PF00486">
    <property type="entry name" value="Trans_reg_C"/>
    <property type="match status" value="1"/>
</dbReference>
<dbReference type="GO" id="GO:0006355">
    <property type="term" value="P:regulation of DNA-templated transcription"/>
    <property type="evidence" value="ECO:0007669"/>
    <property type="project" value="InterPro"/>
</dbReference>
<dbReference type="InterPro" id="IPR036388">
    <property type="entry name" value="WH-like_DNA-bd_sf"/>
</dbReference>
<gene>
    <name evidence="9" type="primary">walR_1</name>
    <name evidence="9" type="ORF">GALL_324920</name>
</gene>
<dbReference type="SUPFAM" id="SSF52172">
    <property type="entry name" value="CheY-like"/>
    <property type="match status" value="1"/>
</dbReference>
<keyword evidence="5" id="KW-0010">Activator</keyword>
<keyword evidence="4" id="KW-0238">DNA-binding</keyword>
<evidence type="ECO:0000256" key="4">
    <source>
        <dbReference type="ARBA" id="ARBA00023125"/>
    </source>
</evidence>
<evidence type="ECO:0000256" key="6">
    <source>
        <dbReference type="ARBA" id="ARBA00023163"/>
    </source>
</evidence>
<feature type="domain" description="OmpR/PhoB-type" evidence="8">
    <location>
        <begin position="125"/>
        <end position="222"/>
    </location>
</feature>
<dbReference type="InterPro" id="IPR039420">
    <property type="entry name" value="WalR-like"/>
</dbReference>
<dbReference type="GO" id="GO:0032993">
    <property type="term" value="C:protein-DNA complex"/>
    <property type="evidence" value="ECO:0007669"/>
    <property type="project" value="TreeGrafter"/>
</dbReference>
<evidence type="ECO:0000259" key="8">
    <source>
        <dbReference type="PROSITE" id="PS51755"/>
    </source>
</evidence>
<dbReference type="Gene3D" id="3.40.50.2300">
    <property type="match status" value="1"/>
</dbReference>
<dbReference type="GO" id="GO:0000156">
    <property type="term" value="F:phosphorelay response regulator activity"/>
    <property type="evidence" value="ECO:0007669"/>
    <property type="project" value="TreeGrafter"/>
</dbReference>
<dbReference type="GO" id="GO:0005829">
    <property type="term" value="C:cytosol"/>
    <property type="evidence" value="ECO:0007669"/>
    <property type="project" value="TreeGrafter"/>
</dbReference>
<evidence type="ECO:0000313" key="9">
    <source>
        <dbReference type="EMBL" id="OIQ85654.1"/>
    </source>
</evidence>
<dbReference type="FunFam" id="1.10.10.10:FF:000216">
    <property type="entry name" value="DNA-binding response regulator"/>
    <property type="match status" value="1"/>
</dbReference>
<feature type="region of interest" description="Disordered" evidence="7">
    <location>
        <begin position="224"/>
        <end position="266"/>
    </location>
</feature>
<evidence type="ECO:0000256" key="2">
    <source>
        <dbReference type="ARBA" id="ARBA00023012"/>
    </source>
</evidence>
<dbReference type="PANTHER" id="PTHR48111:SF16">
    <property type="entry name" value="TRANSCRIPTIONAL REGULATORY PROTEIN GLNR"/>
    <property type="match status" value="1"/>
</dbReference>
<dbReference type="PANTHER" id="PTHR48111">
    <property type="entry name" value="REGULATOR OF RPOS"/>
    <property type="match status" value="1"/>
</dbReference>
<evidence type="ECO:0000256" key="5">
    <source>
        <dbReference type="ARBA" id="ARBA00023159"/>
    </source>
</evidence>
<dbReference type="SMART" id="SM00862">
    <property type="entry name" value="Trans_reg_C"/>
    <property type="match status" value="1"/>
</dbReference>
<dbReference type="InterPro" id="IPR016032">
    <property type="entry name" value="Sig_transdc_resp-reg_C-effctor"/>
</dbReference>
<dbReference type="PROSITE" id="PS51755">
    <property type="entry name" value="OMPR_PHOB"/>
    <property type="match status" value="1"/>
</dbReference>
<dbReference type="EMBL" id="MLJW01000530">
    <property type="protein sequence ID" value="OIQ85654.1"/>
    <property type="molecule type" value="Genomic_DNA"/>
</dbReference>
<dbReference type="SUPFAM" id="SSF46894">
    <property type="entry name" value="C-terminal effector domain of the bipartite response regulators"/>
    <property type="match status" value="1"/>
</dbReference>
<dbReference type="CDD" id="cd00383">
    <property type="entry name" value="trans_reg_C"/>
    <property type="match status" value="1"/>
</dbReference>